<dbReference type="Proteomes" id="UP000292372">
    <property type="component" value="Unassembled WGS sequence"/>
</dbReference>
<comment type="caution">
    <text evidence="1">The sequence shown here is derived from an EMBL/GenBank/DDBJ whole genome shotgun (WGS) entry which is preliminary data.</text>
</comment>
<keyword evidence="2" id="KW-1185">Reference proteome</keyword>
<organism evidence="1 2">
    <name type="scientific">Hyunsoonleella pacifica</name>
    <dbReference type="NCBI Taxonomy" id="1080224"/>
    <lineage>
        <taxon>Bacteria</taxon>
        <taxon>Pseudomonadati</taxon>
        <taxon>Bacteroidota</taxon>
        <taxon>Flavobacteriia</taxon>
        <taxon>Flavobacteriales</taxon>
        <taxon>Flavobacteriaceae</taxon>
    </lineage>
</organism>
<protein>
    <submittedName>
        <fullName evidence="1">Uncharacterized protein</fullName>
    </submittedName>
</protein>
<proteinExistence type="predicted"/>
<reference evidence="1 2" key="1">
    <citation type="journal article" date="2015" name="Int. J. Syst. Evol. Microbiol.">
        <title>Hyunsoonleella pacifica sp. nov., isolated from seawater of South Pacific Gyre.</title>
        <authorList>
            <person name="Gao X."/>
            <person name="Zhang Z."/>
            <person name="Dai X."/>
            <person name="Zhang X.H."/>
        </authorList>
    </citation>
    <scope>NUCLEOTIDE SEQUENCE [LARGE SCALE GENOMIC DNA]</scope>
    <source>
        <strain evidence="1 2">SW033</strain>
    </source>
</reference>
<sequence length="153" mass="17980">MASYKKTFKHTLHAKRELNTVEKNLSNNENLLFSLAYIKDEISYLNKIIGGQTSNPQLVQQNLLDFISQNEQTIDIVTIEDVHLFSDNDFLIYSNQIVLEGNYKDLIFGLYNIEKRFKDSRVASARFFSKKNYRTNSKKLFLKIILQNYENIK</sequence>
<gene>
    <name evidence="1" type="ORF">EYD46_17485</name>
</gene>
<accession>A0A4Q9FIK1</accession>
<name>A0A4Q9FIK1_9FLAO</name>
<evidence type="ECO:0000313" key="2">
    <source>
        <dbReference type="Proteomes" id="UP000292372"/>
    </source>
</evidence>
<evidence type="ECO:0000313" key="1">
    <source>
        <dbReference type="EMBL" id="TBN11960.1"/>
    </source>
</evidence>
<dbReference type="AlphaFoldDB" id="A0A4Q9FIK1"/>
<dbReference type="EMBL" id="SIRS01000009">
    <property type="protein sequence ID" value="TBN11960.1"/>
    <property type="molecule type" value="Genomic_DNA"/>
</dbReference>
<dbReference type="RefSeq" id="WP_130938470.1">
    <property type="nucleotide sequence ID" value="NZ_BMEE01000001.1"/>
</dbReference>
<dbReference type="OrthoDB" id="1161757at2"/>